<name>A0A7Y9LR11_9MICC</name>
<dbReference type="SUPFAM" id="SSF111265">
    <property type="entry name" value="Hemolytic lectin CEL-III, C-terminal domain"/>
    <property type="match status" value="1"/>
</dbReference>
<dbReference type="RefSeq" id="WP_179387812.1">
    <property type="nucleotide sequence ID" value="NZ_JACBYQ010000001.1"/>
</dbReference>
<keyword evidence="1" id="KW-0732">Signal</keyword>
<keyword evidence="3" id="KW-1185">Reference proteome</keyword>
<dbReference type="AlphaFoldDB" id="A0A7Y9LR11"/>
<organism evidence="2 3">
    <name type="scientific">Psychromicrobium silvestre</name>
    <dbReference type="NCBI Taxonomy" id="1645614"/>
    <lineage>
        <taxon>Bacteria</taxon>
        <taxon>Bacillati</taxon>
        <taxon>Actinomycetota</taxon>
        <taxon>Actinomycetes</taxon>
        <taxon>Micrococcales</taxon>
        <taxon>Micrococcaceae</taxon>
        <taxon>Psychromicrobium</taxon>
    </lineage>
</organism>
<feature type="signal peptide" evidence="1">
    <location>
        <begin position="1"/>
        <end position="26"/>
    </location>
</feature>
<protein>
    <submittedName>
        <fullName evidence="2">Uncharacterized protein</fullName>
    </submittedName>
</protein>
<evidence type="ECO:0000313" key="3">
    <source>
        <dbReference type="Proteomes" id="UP000521748"/>
    </source>
</evidence>
<evidence type="ECO:0000256" key="1">
    <source>
        <dbReference type="SAM" id="SignalP"/>
    </source>
</evidence>
<proteinExistence type="predicted"/>
<evidence type="ECO:0000313" key="2">
    <source>
        <dbReference type="EMBL" id="NYE93988.1"/>
    </source>
</evidence>
<reference evidence="2 3" key="1">
    <citation type="submission" date="2020-07" db="EMBL/GenBank/DDBJ databases">
        <title>Sequencing the genomes of 1000 actinobacteria strains.</title>
        <authorList>
            <person name="Klenk H.-P."/>
        </authorList>
    </citation>
    <scope>NUCLEOTIDE SEQUENCE [LARGE SCALE GENOMIC DNA]</scope>
    <source>
        <strain evidence="2 3">DSM 102047</strain>
    </source>
</reference>
<dbReference type="Proteomes" id="UP000521748">
    <property type="component" value="Unassembled WGS sequence"/>
</dbReference>
<gene>
    <name evidence="2" type="ORF">FHU41_000209</name>
</gene>
<sequence length="180" mass="18201">MKLFRKLGVAIATAAILFGSVSAAQAAPQTAPANMVSPKSLCSSSNVDIAISQVARHYVKGSYRLAGSPGAHLTIAAGTTSTITGTITLSTTVEAGAIFAKASVSAGVSLALSKATTVTYSVSATIPSQGGYIELGADGRSFAWTATRYNNNCVVSSHQVGSAVGATSTPYGYLSWVGFK</sequence>
<accession>A0A7Y9LR11</accession>
<comment type="caution">
    <text evidence="2">The sequence shown here is derived from an EMBL/GenBank/DDBJ whole genome shotgun (WGS) entry which is preliminary data.</text>
</comment>
<feature type="chain" id="PRO_5031254341" evidence="1">
    <location>
        <begin position="27"/>
        <end position="180"/>
    </location>
</feature>
<dbReference type="InterPro" id="IPR028988">
    <property type="entry name" value="CEL-III_C_sf"/>
</dbReference>
<dbReference type="EMBL" id="JACBYQ010000001">
    <property type="protein sequence ID" value="NYE93988.1"/>
    <property type="molecule type" value="Genomic_DNA"/>
</dbReference>